<dbReference type="Pfam" id="PF00343">
    <property type="entry name" value="Phosphorylase"/>
    <property type="match status" value="1"/>
</dbReference>
<dbReference type="EC" id="2.4.1.1" evidence="2"/>
<dbReference type="STRING" id="1121326.CLMAG_48520"/>
<accession>A0A161YHT9</accession>
<dbReference type="RefSeq" id="WP_066628163.1">
    <property type="nucleotide sequence ID" value="NZ_FQXL01000033.1"/>
</dbReference>
<keyword evidence="3" id="KW-1185">Reference proteome</keyword>
<dbReference type="AlphaFoldDB" id="A0A161YHT9"/>
<keyword evidence="2" id="KW-0328">Glycosyltransferase</keyword>
<dbReference type="PANTHER" id="PTHR42655">
    <property type="entry name" value="GLYCOGEN PHOSPHORYLASE"/>
    <property type="match status" value="1"/>
</dbReference>
<dbReference type="InterPro" id="IPR000811">
    <property type="entry name" value="Glyco_trans_35"/>
</dbReference>
<sequence length="535" mass="61411">MQNSYPTVAYFSMEFGLNSDFKIYAGGLGILAGDYLKAAKDNMLPVIGIGIKWKQGYVEQHIDKDGKIVDSFYNNEYGFLKDTGVKVDVKIRERDVWCKVWKVDCFENSELYLLDTDLPENSDRWITGQLYGWFEEERIAQEMVLGIGGIRALRALKKNVDIFHFNEGHAVFAGFELIKEKKERGYNPYDAWNESRKQIVFTTHTPVIEGNEFHGLNILEYMGAFNGLDRYLVREIGGDPFNMTAAGLRLSKKSNAVSVLHGRIANDMWKSVDRRSEIISITNGVHLGTWGDKKIIEANERGENLWDYHMNNKEKLIDFIYEEKDVKLDKDKLLIGFARRAAPYKRGDLIFTDEERIAPLLKNGDIQIIISSKAHPLDFTGKEIIKHILGIEKKYPNSVVFLDNYNMKKADLLTKGVDVWLNNPRVTKEACGTSGMKAAINGVLNLSTLDGWWPEACWDEVTGWQIGGGFVSDDIKEQDRNDAASLYDVLFNKVLKTYYNDRKKWTEMMVASINAMVNRYSGDRMIKEYYEKLYR</sequence>
<protein>
    <submittedName>
        <fullName evidence="2">Glycogen phosphorylase</fullName>
        <ecNumber evidence="2">2.4.1.1</ecNumber>
    </submittedName>
</protein>
<evidence type="ECO:0000256" key="1">
    <source>
        <dbReference type="ARBA" id="ARBA00006047"/>
    </source>
</evidence>
<evidence type="ECO:0000313" key="3">
    <source>
        <dbReference type="Proteomes" id="UP000076603"/>
    </source>
</evidence>
<comment type="caution">
    <text evidence="2">The sequence shown here is derived from an EMBL/GenBank/DDBJ whole genome shotgun (WGS) entry which is preliminary data.</text>
</comment>
<dbReference type="PATRIC" id="fig|1121326.3.peg.4914"/>
<reference evidence="2 3" key="1">
    <citation type="submission" date="2016-04" db="EMBL/GenBank/DDBJ databases">
        <title>Genome sequence of Clostridium magnum DSM 2767.</title>
        <authorList>
            <person name="Poehlein A."/>
            <person name="Uhlig R."/>
            <person name="Fischer R."/>
            <person name="Bahl H."/>
            <person name="Daniel R."/>
        </authorList>
    </citation>
    <scope>NUCLEOTIDE SEQUENCE [LARGE SCALE GENOMIC DNA]</scope>
    <source>
        <strain evidence="2 3">DSM 2767</strain>
    </source>
</reference>
<dbReference type="GO" id="GO:0005975">
    <property type="term" value="P:carbohydrate metabolic process"/>
    <property type="evidence" value="ECO:0007669"/>
    <property type="project" value="InterPro"/>
</dbReference>
<dbReference type="Gene3D" id="3.40.50.2000">
    <property type="entry name" value="Glycogen Phosphorylase B"/>
    <property type="match status" value="3"/>
</dbReference>
<dbReference type="InterPro" id="IPR052182">
    <property type="entry name" value="Glycogen/Maltodextrin_Phosph"/>
</dbReference>
<dbReference type="GO" id="GO:0030170">
    <property type="term" value="F:pyridoxal phosphate binding"/>
    <property type="evidence" value="ECO:0007669"/>
    <property type="project" value="InterPro"/>
</dbReference>
<comment type="similarity">
    <text evidence="1">Belongs to the glycogen phosphorylase family.</text>
</comment>
<dbReference type="OrthoDB" id="9760804at2"/>
<organism evidence="2 3">
    <name type="scientific">Clostridium magnum DSM 2767</name>
    <dbReference type="NCBI Taxonomy" id="1121326"/>
    <lineage>
        <taxon>Bacteria</taxon>
        <taxon>Bacillati</taxon>
        <taxon>Bacillota</taxon>
        <taxon>Clostridia</taxon>
        <taxon>Eubacteriales</taxon>
        <taxon>Clostridiaceae</taxon>
        <taxon>Clostridium</taxon>
    </lineage>
</organism>
<dbReference type="EMBL" id="LWAE01000007">
    <property type="protein sequence ID" value="KZL89842.1"/>
    <property type="molecule type" value="Genomic_DNA"/>
</dbReference>
<dbReference type="PANTHER" id="PTHR42655:SF1">
    <property type="entry name" value="GLYCOGEN PHOSPHORYLASE"/>
    <property type="match status" value="1"/>
</dbReference>
<dbReference type="GO" id="GO:0008184">
    <property type="term" value="F:glycogen phosphorylase activity"/>
    <property type="evidence" value="ECO:0007669"/>
    <property type="project" value="InterPro"/>
</dbReference>
<proteinExistence type="inferred from homology"/>
<dbReference type="InterPro" id="IPR011834">
    <property type="entry name" value="Agluc_phsphrylas"/>
</dbReference>
<keyword evidence="2" id="KW-0808">Transferase</keyword>
<gene>
    <name evidence="2" type="primary">glgP_1</name>
    <name evidence="2" type="ORF">CLMAG_48520</name>
</gene>
<dbReference type="NCBIfam" id="TIGR02094">
    <property type="entry name" value="more_P_ylases"/>
    <property type="match status" value="2"/>
</dbReference>
<name>A0A161YHT9_9CLOT</name>
<dbReference type="SUPFAM" id="SSF53756">
    <property type="entry name" value="UDP-Glycosyltransferase/glycogen phosphorylase"/>
    <property type="match status" value="1"/>
</dbReference>
<evidence type="ECO:0000313" key="2">
    <source>
        <dbReference type="EMBL" id="KZL89842.1"/>
    </source>
</evidence>
<dbReference type="Proteomes" id="UP000076603">
    <property type="component" value="Unassembled WGS sequence"/>
</dbReference>